<name>A0A553Z775_9ACTN</name>
<comment type="caution">
    <text evidence="1">The sequence shown here is derived from an EMBL/GenBank/DDBJ whole genome shotgun (WGS) entry which is preliminary data.</text>
</comment>
<reference evidence="1 2" key="1">
    <citation type="submission" date="2019-07" db="EMBL/GenBank/DDBJ databases">
        <title>Draft genome for Streptomyces benahoarensis MZ03-48.</title>
        <authorList>
            <person name="Gonzalez-Pimentel J.L."/>
        </authorList>
    </citation>
    <scope>NUCLEOTIDE SEQUENCE [LARGE SCALE GENOMIC DNA]</scope>
    <source>
        <strain evidence="1 2">MZ03-48</strain>
    </source>
</reference>
<evidence type="ECO:0000313" key="2">
    <source>
        <dbReference type="Proteomes" id="UP000320888"/>
    </source>
</evidence>
<evidence type="ECO:0000313" key="1">
    <source>
        <dbReference type="EMBL" id="TSB37285.1"/>
    </source>
</evidence>
<keyword evidence="2" id="KW-1185">Reference proteome</keyword>
<dbReference type="EMBL" id="VKLS01000242">
    <property type="protein sequence ID" value="TSB37285.1"/>
    <property type="molecule type" value="Genomic_DNA"/>
</dbReference>
<dbReference type="Proteomes" id="UP000320888">
    <property type="component" value="Unassembled WGS sequence"/>
</dbReference>
<proteinExistence type="predicted"/>
<accession>A0A553Z775</accession>
<dbReference type="OrthoDB" id="4255520at2"/>
<gene>
    <name evidence="1" type="ORF">FNZ23_18665</name>
</gene>
<protein>
    <submittedName>
        <fullName evidence="1">Uncharacterized protein</fullName>
    </submittedName>
</protein>
<organism evidence="1 2">
    <name type="scientific">Streptomyces benahoarensis</name>
    <dbReference type="NCBI Taxonomy" id="2595054"/>
    <lineage>
        <taxon>Bacteria</taxon>
        <taxon>Bacillati</taxon>
        <taxon>Actinomycetota</taxon>
        <taxon>Actinomycetes</taxon>
        <taxon>Kitasatosporales</taxon>
        <taxon>Streptomycetaceae</taxon>
        <taxon>Streptomyces</taxon>
    </lineage>
</organism>
<dbReference type="RefSeq" id="WP_143943564.1">
    <property type="nucleotide sequence ID" value="NZ_VKLS01000242.1"/>
</dbReference>
<sequence>MAARIIVHPPSRTGGRRVSADGTILGPAMNRRDLLEFIRRAGLDPEAVDLEDSTVIVWRGAGPDIWE</sequence>
<dbReference type="AlphaFoldDB" id="A0A553Z775"/>